<evidence type="ECO:0000313" key="2">
    <source>
        <dbReference type="EMBL" id="PMD04466.1"/>
    </source>
</evidence>
<comment type="caution">
    <text evidence="2">The sequence shown here is derived from an EMBL/GenBank/DDBJ whole genome shotgun (WGS) entry which is preliminary data.</text>
</comment>
<keyword evidence="1" id="KW-0472">Membrane</keyword>
<accession>A0A2N6VK21</accession>
<feature type="non-terminal residue" evidence="2">
    <location>
        <position position="1"/>
    </location>
</feature>
<dbReference type="Proteomes" id="UP000235598">
    <property type="component" value="Unassembled WGS sequence"/>
</dbReference>
<gene>
    <name evidence="2" type="ORF">CJ199_11920</name>
</gene>
<protein>
    <submittedName>
        <fullName evidence="2">Enterochelin ABC transporter permease</fullName>
    </submittedName>
</protein>
<evidence type="ECO:0000256" key="1">
    <source>
        <dbReference type="SAM" id="Phobius"/>
    </source>
</evidence>
<evidence type="ECO:0000313" key="3">
    <source>
        <dbReference type="Proteomes" id="UP000235598"/>
    </source>
</evidence>
<dbReference type="EMBL" id="PNHK01000045">
    <property type="protein sequence ID" value="PMD04466.1"/>
    <property type="molecule type" value="Genomic_DNA"/>
</dbReference>
<sequence length="42" mass="4559">IANADARYLPYVLPLMVLAGGGLWFISRKLNLMALGREAAVN</sequence>
<keyword evidence="1" id="KW-1133">Transmembrane helix</keyword>
<dbReference type="AlphaFoldDB" id="A0A2N6VK21"/>
<name>A0A2N6VK21_9MICO</name>
<reference evidence="2 3" key="1">
    <citation type="submission" date="2017-09" db="EMBL/GenBank/DDBJ databases">
        <title>Bacterial strain isolated from the female urinary microbiota.</title>
        <authorList>
            <person name="Thomas-White K."/>
            <person name="Kumar N."/>
            <person name="Forster S."/>
            <person name="Putonti C."/>
            <person name="Lawley T."/>
            <person name="Wolfe A.J."/>
        </authorList>
    </citation>
    <scope>NUCLEOTIDE SEQUENCE [LARGE SCALE GENOMIC DNA]</scope>
    <source>
        <strain evidence="2 3">UMB1301</strain>
    </source>
</reference>
<proteinExistence type="predicted"/>
<feature type="non-terminal residue" evidence="2">
    <location>
        <position position="42"/>
    </location>
</feature>
<keyword evidence="1" id="KW-0812">Transmembrane</keyword>
<organism evidence="2 3">
    <name type="scientific">Brevibacterium paucivorans</name>
    <dbReference type="NCBI Taxonomy" id="170994"/>
    <lineage>
        <taxon>Bacteria</taxon>
        <taxon>Bacillati</taxon>
        <taxon>Actinomycetota</taxon>
        <taxon>Actinomycetes</taxon>
        <taxon>Micrococcales</taxon>
        <taxon>Brevibacteriaceae</taxon>
        <taxon>Brevibacterium</taxon>
    </lineage>
</organism>
<dbReference type="OrthoDB" id="9807274at2"/>
<feature type="transmembrane region" description="Helical" evidence="1">
    <location>
        <begin position="6"/>
        <end position="27"/>
    </location>
</feature>